<dbReference type="RefSeq" id="XP_073116296.1">
    <property type="nucleotide sequence ID" value="XM_073260195.1"/>
</dbReference>
<dbReference type="GO" id="GO:0005829">
    <property type="term" value="C:cytosol"/>
    <property type="evidence" value="ECO:0007669"/>
    <property type="project" value="TreeGrafter"/>
</dbReference>
<dbReference type="InterPro" id="IPR014830">
    <property type="entry name" value="Glycolipid_transfer_prot_dom"/>
</dbReference>
<evidence type="ECO:0000256" key="2">
    <source>
        <dbReference type="ARBA" id="ARBA00022448"/>
    </source>
</evidence>
<feature type="region of interest" description="Disordered" evidence="3">
    <location>
        <begin position="1"/>
        <end position="29"/>
    </location>
</feature>
<name>A0A6I9RG53_ELAGV</name>
<dbReference type="GO" id="GO:1902388">
    <property type="term" value="F:ceramide 1-phosphate transfer activity"/>
    <property type="evidence" value="ECO:0007669"/>
    <property type="project" value="TreeGrafter"/>
</dbReference>
<dbReference type="OrthoDB" id="116883at2759"/>
<dbReference type="Proteomes" id="UP000504607">
    <property type="component" value="Chromosome 7"/>
</dbReference>
<dbReference type="RefSeq" id="XP_010926142.1">
    <property type="nucleotide sequence ID" value="XM_010927840.3"/>
</dbReference>
<sequence length="229" mass="25849">MMGEEMESRSSTPFGSFTETDNDSFKESESETPLAAVAEAFEELARSLENNSEDLKVAAFSYACSLVSVLFNCLGFAFKFAEMEYVSKVNDLIEASKTYDTLNNILDHDVEHDMVAKQGSHSRNLRRVRLGLDLIKALFERFLSSNEYSLKEAASTAYGQVCAPFHTWAVRTAVGAGMCTLPTREQLLLRLNETENSVQKEMRRYIDACSPIIEYIDNLFLSRNISLDW</sequence>
<dbReference type="AlphaFoldDB" id="A0A6I9RG53"/>
<dbReference type="PANTHER" id="PTHR10219">
    <property type="entry name" value="GLYCOLIPID TRANSFER PROTEIN-RELATED"/>
    <property type="match status" value="1"/>
</dbReference>
<feature type="domain" description="Glycolipid transfer protein" evidence="4">
    <location>
        <begin position="56"/>
        <end position="193"/>
    </location>
</feature>
<dbReference type="InParanoid" id="A0A6I9RG53"/>
<evidence type="ECO:0000256" key="1">
    <source>
        <dbReference type="ARBA" id="ARBA00007148"/>
    </source>
</evidence>
<dbReference type="FunFam" id="1.10.3520.10:FF:000005">
    <property type="entry name" value="Accelerated cell death 11"/>
    <property type="match status" value="1"/>
</dbReference>
<dbReference type="KEGG" id="egu:105048517"/>
<gene>
    <name evidence="6" type="primary">LOC105048517</name>
</gene>
<evidence type="ECO:0000259" key="4">
    <source>
        <dbReference type="Pfam" id="PF08718"/>
    </source>
</evidence>
<protein>
    <submittedName>
        <fullName evidence="6">ACD11 homolog protein</fullName>
    </submittedName>
</protein>
<keyword evidence="2" id="KW-0813">Transport</keyword>
<dbReference type="PANTHER" id="PTHR10219:SF28">
    <property type="entry name" value="ACD11 HOMOLOG PROTEIN"/>
    <property type="match status" value="1"/>
</dbReference>
<organism evidence="5 6">
    <name type="scientific">Elaeis guineensis var. tenera</name>
    <name type="common">Oil palm</name>
    <dbReference type="NCBI Taxonomy" id="51953"/>
    <lineage>
        <taxon>Eukaryota</taxon>
        <taxon>Viridiplantae</taxon>
        <taxon>Streptophyta</taxon>
        <taxon>Embryophyta</taxon>
        <taxon>Tracheophyta</taxon>
        <taxon>Spermatophyta</taxon>
        <taxon>Magnoliopsida</taxon>
        <taxon>Liliopsida</taxon>
        <taxon>Arecaceae</taxon>
        <taxon>Arecoideae</taxon>
        <taxon>Cocoseae</taxon>
        <taxon>Elaeidinae</taxon>
        <taxon>Elaeis</taxon>
    </lineage>
</organism>
<dbReference type="GO" id="GO:1902387">
    <property type="term" value="F:ceramide 1-phosphate binding"/>
    <property type="evidence" value="ECO:0007669"/>
    <property type="project" value="TreeGrafter"/>
</dbReference>
<keyword evidence="5" id="KW-1185">Reference proteome</keyword>
<dbReference type="InterPro" id="IPR036497">
    <property type="entry name" value="GLTP_sf"/>
</dbReference>
<dbReference type="Pfam" id="PF08718">
    <property type="entry name" value="GLTP"/>
    <property type="match status" value="1"/>
</dbReference>
<dbReference type="SUPFAM" id="SSF110004">
    <property type="entry name" value="Glycolipid transfer protein, GLTP"/>
    <property type="match status" value="1"/>
</dbReference>
<dbReference type="Gene3D" id="1.10.3520.10">
    <property type="entry name" value="Glycolipid transfer protein"/>
    <property type="match status" value="1"/>
</dbReference>
<evidence type="ECO:0000313" key="5">
    <source>
        <dbReference type="Proteomes" id="UP000504607"/>
    </source>
</evidence>
<evidence type="ECO:0000256" key="3">
    <source>
        <dbReference type="SAM" id="MobiDB-lite"/>
    </source>
</evidence>
<accession>A0A6I9RG53</accession>
<dbReference type="GeneID" id="105048517"/>
<reference evidence="6" key="1">
    <citation type="submission" date="2025-08" db="UniProtKB">
        <authorList>
            <consortium name="RefSeq"/>
        </authorList>
    </citation>
    <scope>IDENTIFICATION</scope>
</reference>
<evidence type="ECO:0000313" key="6">
    <source>
        <dbReference type="RefSeq" id="XP_010926142.1"/>
    </source>
</evidence>
<proteinExistence type="inferred from homology"/>
<comment type="similarity">
    <text evidence="1">Belongs to the GLTP family.</text>
</comment>
<dbReference type="GO" id="GO:0016020">
    <property type="term" value="C:membrane"/>
    <property type="evidence" value="ECO:0007669"/>
    <property type="project" value="TreeGrafter"/>
</dbReference>
<dbReference type="FunCoup" id="A0A6I9RG53">
    <property type="interactions" value="70"/>
</dbReference>
<feature type="compositionally biased region" description="Polar residues" evidence="3">
    <location>
        <begin position="9"/>
        <end position="19"/>
    </location>
</feature>